<dbReference type="eggNOG" id="COG1509">
    <property type="taxonomic scope" value="Bacteria"/>
</dbReference>
<dbReference type="PIRSF" id="PIRSF004911">
    <property type="entry name" value="DUF160"/>
    <property type="match status" value="1"/>
</dbReference>
<evidence type="ECO:0000313" key="16">
    <source>
        <dbReference type="EMBL" id="EGG30085.1"/>
    </source>
</evidence>
<dbReference type="STRING" id="2518989.IMCC3088_1003"/>
<feature type="binding site" evidence="14">
    <location>
        <position position="119"/>
    </location>
    <ligand>
        <name>[4Fe-4S] cluster</name>
        <dbReference type="ChEBI" id="CHEBI:49883"/>
        <note>4Fe-4S-S-AdoMet</note>
    </ligand>
</feature>
<evidence type="ECO:0000256" key="1">
    <source>
        <dbReference type="ARBA" id="ARBA00001352"/>
    </source>
</evidence>
<dbReference type="CDD" id="cd01335">
    <property type="entry name" value="Radical_SAM"/>
    <property type="match status" value="1"/>
</dbReference>
<keyword evidence="10" id="KW-0408">Iron</keyword>
<comment type="cofactor">
    <cofactor evidence="2 15">
        <name>pyridoxal 5'-phosphate</name>
        <dbReference type="ChEBI" id="CHEBI:597326"/>
    </cofactor>
</comment>
<evidence type="ECO:0000256" key="10">
    <source>
        <dbReference type="ARBA" id="ARBA00023004"/>
    </source>
</evidence>
<comment type="similarity">
    <text evidence="4">Belongs to the radical SAM superfamily. KamA family.</text>
</comment>
<dbReference type="AlphaFoldDB" id="F3L0R1"/>
<keyword evidence="7" id="KW-0949">S-adenosyl-L-methionine</keyword>
<dbReference type="SUPFAM" id="SSF102114">
    <property type="entry name" value="Radical SAM enzymes"/>
    <property type="match status" value="1"/>
</dbReference>
<dbReference type="InterPro" id="IPR058240">
    <property type="entry name" value="rSAM_sf"/>
</dbReference>
<keyword evidence="9 15" id="KW-0663">Pyridoxal phosphate</keyword>
<dbReference type="RefSeq" id="WP_009575254.1">
    <property type="nucleotide sequence ID" value="NZ_AEIG01000024.1"/>
</dbReference>
<gene>
    <name evidence="16" type="ORF">IMCC3088_1003</name>
</gene>
<dbReference type="SFLD" id="SFLDS00029">
    <property type="entry name" value="Radical_SAM"/>
    <property type="match status" value="1"/>
</dbReference>
<evidence type="ECO:0000256" key="11">
    <source>
        <dbReference type="ARBA" id="ARBA00023014"/>
    </source>
</evidence>
<keyword evidence="11 14" id="KW-0411">Iron-sulfur</keyword>
<dbReference type="Gene3D" id="3.20.20.70">
    <property type="entry name" value="Aldolase class I"/>
    <property type="match status" value="1"/>
</dbReference>
<dbReference type="PROSITE" id="PS51918">
    <property type="entry name" value="RADICAL_SAM"/>
    <property type="match status" value="1"/>
</dbReference>
<dbReference type="SFLD" id="SFLDF00314">
    <property type="entry name" value="L-lysine_2_3-aminomutase_(yjeK"/>
    <property type="match status" value="1"/>
</dbReference>
<feature type="binding site" evidence="14">
    <location>
        <position position="123"/>
    </location>
    <ligand>
        <name>[4Fe-4S] cluster</name>
        <dbReference type="ChEBI" id="CHEBI:49883"/>
        <note>4Fe-4S-S-AdoMet</note>
    </ligand>
</feature>
<dbReference type="InterPro" id="IPR007197">
    <property type="entry name" value="rSAM"/>
</dbReference>
<keyword evidence="8 14" id="KW-0479">Metal-binding</keyword>
<comment type="catalytic activity">
    <reaction evidence="1">
        <text>L-lysine = D-beta-lysine</text>
        <dbReference type="Rhea" id="RHEA:44148"/>
        <dbReference type="ChEBI" id="CHEBI:32551"/>
        <dbReference type="ChEBI" id="CHEBI:84138"/>
    </reaction>
</comment>
<dbReference type="InterPro" id="IPR003739">
    <property type="entry name" value="Lys_aminomutase/Glu_NH3_mut"/>
</dbReference>
<evidence type="ECO:0000256" key="3">
    <source>
        <dbReference type="ARBA" id="ARBA00001966"/>
    </source>
</evidence>
<dbReference type="OrthoDB" id="9770937at2"/>
<evidence type="ECO:0000256" key="12">
    <source>
        <dbReference type="ARBA" id="ARBA00023235"/>
    </source>
</evidence>
<evidence type="ECO:0000256" key="2">
    <source>
        <dbReference type="ARBA" id="ARBA00001933"/>
    </source>
</evidence>
<dbReference type="InterPro" id="IPR022462">
    <property type="entry name" value="EpmB"/>
</dbReference>
<keyword evidence="6 14" id="KW-0004">4Fe-4S</keyword>
<dbReference type="Pfam" id="PF04055">
    <property type="entry name" value="Radical_SAM"/>
    <property type="match status" value="1"/>
</dbReference>
<evidence type="ECO:0000256" key="15">
    <source>
        <dbReference type="PIRSR" id="PIRSR603739-50"/>
    </source>
</evidence>
<dbReference type="GO" id="GO:0046872">
    <property type="term" value="F:metal ion binding"/>
    <property type="evidence" value="ECO:0007669"/>
    <property type="project" value="UniProtKB-KW"/>
</dbReference>
<evidence type="ECO:0000256" key="5">
    <source>
        <dbReference type="ARBA" id="ARBA00022363"/>
    </source>
</evidence>
<reference evidence="16 17" key="1">
    <citation type="journal article" date="2011" name="J. Bacteriol.">
        <title>Genome sequence of strain IMCC3088, a proteorhodopsin-containing marine bacterium belonging to the OM60/NOR5 clade.</title>
        <authorList>
            <person name="Jang Y."/>
            <person name="Oh H.M."/>
            <person name="Kang I."/>
            <person name="Lee K."/>
            <person name="Yang S.J."/>
            <person name="Cho J.C."/>
        </authorList>
    </citation>
    <scope>NUCLEOTIDE SEQUENCE [LARGE SCALE GENOMIC DNA]</scope>
    <source>
        <strain evidence="16 17">IMCC3088</strain>
    </source>
</reference>
<dbReference type="PANTHER" id="PTHR30538:SF1">
    <property type="entry name" value="L-LYSINE 2,3-AMINOMUTASE"/>
    <property type="match status" value="1"/>
</dbReference>
<evidence type="ECO:0000256" key="14">
    <source>
        <dbReference type="PIRSR" id="PIRSR004911-1"/>
    </source>
</evidence>
<evidence type="ECO:0000256" key="4">
    <source>
        <dbReference type="ARBA" id="ARBA00008703"/>
    </source>
</evidence>
<comment type="caution">
    <text evidence="16">The sequence shown here is derived from an EMBL/GenBank/DDBJ whole genome shotgun (WGS) entry which is preliminary data.</text>
</comment>
<dbReference type="EMBL" id="AEIG01000024">
    <property type="protein sequence ID" value="EGG30085.1"/>
    <property type="molecule type" value="Genomic_DNA"/>
</dbReference>
<evidence type="ECO:0000256" key="8">
    <source>
        <dbReference type="ARBA" id="ARBA00022723"/>
    </source>
</evidence>
<keyword evidence="12" id="KW-0413">Isomerase</keyword>
<dbReference type="Proteomes" id="UP000005615">
    <property type="component" value="Unassembled WGS sequence"/>
</dbReference>
<dbReference type="PANTHER" id="PTHR30538">
    <property type="entry name" value="LYSINE 2,3-AMINOMUTASE-RELATED"/>
    <property type="match status" value="1"/>
</dbReference>
<feature type="modified residue" description="N6-(pyridoxal phosphate)lysine" evidence="15">
    <location>
        <position position="331"/>
    </location>
</feature>
<dbReference type="InterPro" id="IPR013785">
    <property type="entry name" value="Aldolase_TIM"/>
</dbReference>
<sequence length="335" mass="37106">MISHTSLQWQSSDWQSILQTAIRDSAELLQAVGVPQSSLDTITGETAGFAVLAPRPFVARMEYGNPKDPLLLQVLALQEEIAPNAVGTTDPLEEQRFTPVPGIIHKYFGRVLLMTAGTCAVNCRYCFRRHNDYAQNILTPARLNEALTYLRSQRDITEVILSGGDPLLTSDRKLSELVAELEAIPHIQRLRIHTRLPIVIPQRITTELCQRLGQSRFQVTLVVHCNHPKELDVEVGLAMAQLKAQGITLLNQTVLLKNINNCAATLETLSVELFKIGVLPYYLHTLDPVQGAAHFAQPMGDSKQLHQTLQARLPGYLVPKLVSEIPGGASKTLIY</sequence>
<name>F3L0R1_9GAMM</name>
<evidence type="ECO:0000313" key="17">
    <source>
        <dbReference type="Proteomes" id="UP000005615"/>
    </source>
</evidence>
<keyword evidence="17" id="KW-1185">Reference proteome</keyword>
<dbReference type="NCBIfam" id="TIGR03821">
    <property type="entry name" value="EFP_modif_epmB"/>
    <property type="match status" value="1"/>
</dbReference>
<accession>F3L0R1</accession>
<dbReference type="GO" id="GO:0016853">
    <property type="term" value="F:isomerase activity"/>
    <property type="evidence" value="ECO:0007669"/>
    <property type="project" value="UniProtKB-KW"/>
</dbReference>
<protein>
    <recommendedName>
        <fullName evidence="5">L-lysine 2,3-aminomutase</fullName>
    </recommendedName>
    <alternativeName>
        <fullName evidence="13">EF-P post-translational modification enzyme B</fullName>
    </alternativeName>
</protein>
<dbReference type="GO" id="GO:0051539">
    <property type="term" value="F:4 iron, 4 sulfur cluster binding"/>
    <property type="evidence" value="ECO:0007669"/>
    <property type="project" value="UniProtKB-KW"/>
</dbReference>
<evidence type="ECO:0000256" key="9">
    <source>
        <dbReference type="ARBA" id="ARBA00022898"/>
    </source>
</evidence>
<evidence type="ECO:0000256" key="7">
    <source>
        <dbReference type="ARBA" id="ARBA00022691"/>
    </source>
</evidence>
<organism evidence="16 17">
    <name type="scientific">Aequoribacter fuscus</name>
    <dbReference type="NCBI Taxonomy" id="2518989"/>
    <lineage>
        <taxon>Bacteria</taxon>
        <taxon>Pseudomonadati</taxon>
        <taxon>Pseudomonadota</taxon>
        <taxon>Gammaproteobacteria</taxon>
        <taxon>Cellvibrionales</taxon>
        <taxon>Halieaceae</taxon>
        <taxon>Aequoribacter</taxon>
    </lineage>
</organism>
<dbReference type="NCBIfam" id="TIGR00238">
    <property type="entry name" value="KamA family radical SAM protein"/>
    <property type="match status" value="1"/>
</dbReference>
<comment type="cofactor">
    <cofactor evidence="3">
        <name>[4Fe-4S] cluster</name>
        <dbReference type="ChEBI" id="CHEBI:49883"/>
    </cofactor>
</comment>
<dbReference type="SFLD" id="SFLDG01070">
    <property type="entry name" value="PLP-dependent"/>
    <property type="match status" value="1"/>
</dbReference>
<evidence type="ECO:0000256" key="13">
    <source>
        <dbReference type="ARBA" id="ARBA00030756"/>
    </source>
</evidence>
<evidence type="ECO:0000256" key="6">
    <source>
        <dbReference type="ARBA" id="ARBA00022485"/>
    </source>
</evidence>
<proteinExistence type="inferred from homology"/>
<feature type="binding site" evidence="14">
    <location>
        <position position="126"/>
    </location>
    <ligand>
        <name>[4Fe-4S] cluster</name>
        <dbReference type="ChEBI" id="CHEBI:49883"/>
        <note>4Fe-4S-S-AdoMet</note>
    </ligand>
</feature>